<gene>
    <name evidence="1" type="ordered locus">Rpic_1772</name>
</gene>
<proteinExistence type="predicted"/>
<dbReference type="eggNOG" id="COG4974">
    <property type="taxonomic scope" value="Bacteria"/>
</dbReference>
<organism evidence="1">
    <name type="scientific">Ralstonia pickettii (strain 12J)</name>
    <dbReference type="NCBI Taxonomy" id="402626"/>
    <lineage>
        <taxon>Bacteria</taxon>
        <taxon>Pseudomonadati</taxon>
        <taxon>Pseudomonadota</taxon>
        <taxon>Betaproteobacteria</taxon>
        <taxon>Burkholderiales</taxon>
        <taxon>Burkholderiaceae</taxon>
        <taxon>Ralstonia</taxon>
    </lineage>
</organism>
<sequence length="93" mass="10051">MKPADWIDTGAVPPRPLPATVAAALAYLAEALGHPVYAHWTLARVKRRYGSLADAKAAQPTVLKLLLAHDGAVEYWERGRLRTVTADLAPRPG</sequence>
<name>B2UED6_RALPJ</name>
<dbReference type="STRING" id="402626.Rpic_1772"/>
<dbReference type="EMBL" id="CP001068">
    <property type="protein sequence ID" value="ACD26910.1"/>
    <property type="molecule type" value="Genomic_DNA"/>
</dbReference>
<dbReference type="AlphaFoldDB" id="B2UED6"/>
<protein>
    <submittedName>
        <fullName evidence="1">Phage integrase-like protein SAM-like protein</fullName>
    </submittedName>
</protein>
<reference evidence="1" key="1">
    <citation type="submission" date="2008-05" db="EMBL/GenBank/DDBJ databases">
        <title>Complete sequence of chromosome1 of Ralstonia pickettii 12J.</title>
        <authorList>
            <consortium name="US DOE Joint Genome Institute"/>
            <person name="Lucas S."/>
            <person name="Copeland A."/>
            <person name="Lapidus A."/>
            <person name="Glavina del Rio T."/>
            <person name="Dalin E."/>
            <person name="Tice H."/>
            <person name="Bruce D."/>
            <person name="Goodwin L."/>
            <person name="Pitluck S."/>
            <person name="Meincke L."/>
            <person name="Brettin T."/>
            <person name="Detter J.C."/>
            <person name="Han C."/>
            <person name="Kuske C.R."/>
            <person name="Schmutz J."/>
            <person name="Larimer F."/>
            <person name="Land M."/>
            <person name="Hauser L."/>
            <person name="Kyrpides N."/>
            <person name="Mikhailova N."/>
            <person name="Marsh T."/>
            <person name="Richardson P."/>
        </authorList>
    </citation>
    <scope>NUCLEOTIDE SEQUENCE</scope>
    <source>
        <strain evidence="1">12J</strain>
    </source>
</reference>
<dbReference type="KEGG" id="rpi:Rpic_1772"/>
<accession>B2UED6</accession>
<evidence type="ECO:0000313" key="1">
    <source>
        <dbReference type="EMBL" id="ACD26910.1"/>
    </source>
</evidence>
<dbReference type="HOGENOM" id="CLU_2397478_0_0_4"/>
<dbReference type="PATRIC" id="fig|402626.5.peg.2940"/>